<evidence type="ECO:0008006" key="2">
    <source>
        <dbReference type="Google" id="ProtNLM"/>
    </source>
</evidence>
<evidence type="ECO:0000313" key="1">
    <source>
        <dbReference type="EMBL" id="SVB27380.1"/>
    </source>
</evidence>
<dbReference type="Pfam" id="PF07394">
    <property type="entry name" value="DUF1501"/>
    <property type="match status" value="1"/>
</dbReference>
<proteinExistence type="predicted"/>
<dbReference type="EMBL" id="UINC01035255">
    <property type="protein sequence ID" value="SVB27380.1"/>
    <property type="molecule type" value="Genomic_DNA"/>
</dbReference>
<dbReference type="InterPro" id="IPR010869">
    <property type="entry name" value="DUF1501"/>
</dbReference>
<protein>
    <recommendedName>
        <fullName evidence="2">DUF1501 domain-containing protein</fullName>
    </recommendedName>
</protein>
<accession>A0A382CMN8</accession>
<dbReference type="AlphaFoldDB" id="A0A382CMN8"/>
<dbReference type="InterPro" id="IPR006311">
    <property type="entry name" value="TAT_signal"/>
</dbReference>
<dbReference type="PROSITE" id="PS51318">
    <property type="entry name" value="TAT"/>
    <property type="match status" value="1"/>
</dbReference>
<sequence length="353" mass="38833">MKRISRRKFLKSTGAGASLMMLPGSTFSQMIQQPGKFTDFRALVCVFLFGGNDSFNMLVPRSNAEYNVYADSRQNLAIARGGLLPIQPLNPDGSLYGLHPSMNAMHSLFESQRAAFVANVGPLIEPTTKEQYRNKSVKLPPQLFSHNDQQAQWQTLRGQKPSKTGWAGRVADLLRLNVSNQRLAINVSLSGNQLMQESEAAGSYVIGPNGPLAFLGFDTERPSSMNYLPDKQRIVFNQIISANYTNLYEQAFAEIQGRAIANVDSVNSAFNSAPPLTTPFPTSSLSQQLKTVARLISVRESLQMKRQIFFVATGGFDSHDDQIQNQPGLLSNVSESINAFYNATIELGVSSEV</sequence>
<reference evidence="1" key="1">
    <citation type="submission" date="2018-05" db="EMBL/GenBank/DDBJ databases">
        <authorList>
            <person name="Lanie J.A."/>
            <person name="Ng W.-L."/>
            <person name="Kazmierczak K.M."/>
            <person name="Andrzejewski T.M."/>
            <person name="Davidsen T.M."/>
            <person name="Wayne K.J."/>
            <person name="Tettelin H."/>
            <person name="Glass J.I."/>
            <person name="Rusch D."/>
            <person name="Podicherti R."/>
            <person name="Tsui H.-C.T."/>
            <person name="Winkler M.E."/>
        </authorList>
    </citation>
    <scope>NUCLEOTIDE SEQUENCE</scope>
</reference>
<feature type="non-terminal residue" evidence="1">
    <location>
        <position position="353"/>
    </location>
</feature>
<name>A0A382CMN8_9ZZZZ</name>
<gene>
    <name evidence="1" type="ORF">METZ01_LOCUS180234</name>
</gene>
<organism evidence="1">
    <name type="scientific">marine metagenome</name>
    <dbReference type="NCBI Taxonomy" id="408172"/>
    <lineage>
        <taxon>unclassified sequences</taxon>
        <taxon>metagenomes</taxon>
        <taxon>ecological metagenomes</taxon>
    </lineage>
</organism>